<gene>
    <name evidence="1" type="ORF">EV201_0533</name>
</gene>
<dbReference type="RefSeq" id="WP_130305828.1">
    <property type="nucleotide sequence ID" value="NZ_SHKN01000001.1"/>
</dbReference>
<dbReference type="AlphaFoldDB" id="A0A4V2FSW9"/>
<accession>A0A4V2FSW9</accession>
<dbReference type="EMBL" id="SHKN01000001">
    <property type="protein sequence ID" value="RZT95905.1"/>
    <property type="molecule type" value="Genomic_DNA"/>
</dbReference>
<name>A0A4V2FSW9_9BACT</name>
<sequence>MICKFLILFHFLSVFGLNSAPKEHQIKAWVEIEGELDALSVKAKIENTGEKNVFLNYELETFSRSRIKKQKTLEKGKILALKRSVYALSESRLNVRTTEELCVKIKVLLDDQIVALDSVIFQGVK</sequence>
<reference evidence="1 2" key="1">
    <citation type="submission" date="2019-02" db="EMBL/GenBank/DDBJ databases">
        <title>Genomic Encyclopedia of Type Strains, Phase IV (KMG-IV): sequencing the most valuable type-strain genomes for metagenomic binning, comparative biology and taxonomic classification.</title>
        <authorList>
            <person name="Goeker M."/>
        </authorList>
    </citation>
    <scope>NUCLEOTIDE SEQUENCE [LARGE SCALE GENOMIC DNA]</scope>
    <source>
        <strain evidence="1 2">DSM 28825</strain>
    </source>
</reference>
<comment type="caution">
    <text evidence="1">The sequence shown here is derived from an EMBL/GenBank/DDBJ whole genome shotgun (WGS) entry which is preliminary data.</text>
</comment>
<dbReference type="Proteomes" id="UP000293562">
    <property type="component" value="Unassembled WGS sequence"/>
</dbReference>
<protein>
    <submittedName>
        <fullName evidence="1">Uncharacterized protein</fullName>
    </submittedName>
</protein>
<proteinExistence type="predicted"/>
<keyword evidence="2" id="KW-1185">Reference proteome</keyword>
<evidence type="ECO:0000313" key="2">
    <source>
        <dbReference type="Proteomes" id="UP000293562"/>
    </source>
</evidence>
<dbReference type="OrthoDB" id="1120412at2"/>
<evidence type="ECO:0000313" key="1">
    <source>
        <dbReference type="EMBL" id="RZT95905.1"/>
    </source>
</evidence>
<organism evidence="1 2">
    <name type="scientific">Ancylomarina subtilis</name>
    <dbReference type="NCBI Taxonomy" id="1639035"/>
    <lineage>
        <taxon>Bacteria</taxon>
        <taxon>Pseudomonadati</taxon>
        <taxon>Bacteroidota</taxon>
        <taxon>Bacteroidia</taxon>
        <taxon>Marinilabiliales</taxon>
        <taxon>Marinifilaceae</taxon>
        <taxon>Ancylomarina</taxon>
    </lineage>
</organism>